<feature type="chain" id="PRO_5014581505" evidence="2">
    <location>
        <begin position="24"/>
        <end position="133"/>
    </location>
</feature>
<evidence type="ECO:0000256" key="1">
    <source>
        <dbReference type="SAM" id="MobiDB-lite"/>
    </source>
</evidence>
<evidence type="ECO:0000313" key="3">
    <source>
        <dbReference type="EMBL" id="KRH19973.1"/>
    </source>
</evidence>
<feature type="region of interest" description="Disordered" evidence="1">
    <location>
        <begin position="43"/>
        <end position="66"/>
    </location>
</feature>
<reference evidence="4" key="2">
    <citation type="submission" date="2018-02" db="UniProtKB">
        <authorList>
            <consortium name="EnsemblPlants"/>
        </authorList>
    </citation>
    <scope>IDENTIFICATION</scope>
    <source>
        <strain evidence="4">Williams 82</strain>
    </source>
</reference>
<name>K7LZT9_SOYBN</name>
<dbReference type="HOGENOM" id="CLU_1910407_0_0_1"/>
<dbReference type="EMBL" id="CM000846">
    <property type="protein sequence ID" value="KRH19973.1"/>
    <property type="molecule type" value="Genomic_DNA"/>
</dbReference>
<dbReference type="AlphaFoldDB" id="K7LZT9"/>
<feature type="compositionally biased region" description="Basic and acidic residues" evidence="1">
    <location>
        <begin position="49"/>
        <end position="66"/>
    </location>
</feature>
<proteinExistence type="predicted"/>
<dbReference type="RefSeq" id="XP_014621024.1">
    <property type="nucleotide sequence ID" value="XM_014765538.3"/>
</dbReference>
<keyword evidence="2" id="KW-0732">Signal</keyword>
<dbReference type="KEGG" id="gmx:100780138"/>
<dbReference type="RefSeq" id="XP_006594171.1">
    <property type="nucleotide sequence ID" value="XM_006594108.4"/>
</dbReference>
<keyword evidence="5" id="KW-1185">Reference proteome</keyword>
<dbReference type="GeneID" id="100780138"/>
<dbReference type="EnsemblPlants" id="KRH19973">
    <property type="protein sequence ID" value="KRH19973"/>
    <property type="gene ID" value="GLYMA_13G147400"/>
</dbReference>
<evidence type="ECO:0000313" key="5">
    <source>
        <dbReference type="Proteomes" id="UP000008827"/>
    </source>
</evidence>
<dbReference type="PaxDb" id="3847-GLYMA13G21096.1"/>
<reference evidence="3" key="3">
    <citation type="submission" date="2018-07" db="EMBL/GenBank/DDBJ databases">
        <title>WGS assembly of Glycine max.</title>
        <authorList>
            <person name="Schmutz J."/>
            <person name="Cannon S."/>
            <person name="Schlueter J."/>
            <person name="Ma J."/>
            <person name="Mitros T."/>
            <person name="Nelson W."/>
            <person name="Hyten D."/>
            <person name="Song Q."/>
            <person name="Thelen J."/>
            <person name="Cheng J."/>
            <person name="Xu D."/>
            <person name="Hellsten U."/>
            <person name="May G."/>
            <person name="Yu Y."/>
            <person name="Sakurai T."/>
            <person name="Umezawa T."/>
            <person name="Bhattacharyya M."/>
            <person name="Sandhu D."/>
            <person name="Valliyodan B."/>
            <person name="Lindquist E."/>
            <person name="Peto M."/>
            <person name="Grant D."/>
            <person name="Shu S."/>
            <person name="Goodstein D."/>
            <person name="Barry K."/>
            <person name="Futrell-Griggs M."/>
            <person name="Abernathy B."/>
            <person name="Du J."/>
            <person name="Tian Z."/>
            <person name="Zhu L."/>
            <person name="Gill N."/>
            <person name="Joshi T."/>
            <person name="Libault M."/>
            <person name="Sethuraman A."/>
            <person name="Zhang X."/>
            <person name="Shinozaki K."/>
            <person name="Nguyen H."/>
            <person name="Wing R."/>
            <person name="Cregan P."/>
            <person name="Specht J."/>
            <person name="Grimwood J."/>
            <person name="Rokhsar D."/>
            <person name="Stacey G."/>
            <person name="Shoemaker R."/>
            <person name="Jackson S."/>
        </authorList>
    </citation>
    <scope>NUCLEOTIDE SEQUENCE</scope>
    <source>
        <tissue evidence="3">Callus</tissue>
    </source>
</reference>
<dbReference type="Proteomes" id="UP000008827">
    <property type="component" value="Chromosome 13"/>
</dbReference>
<dbReference type="Gramene" id="KRH19973">
    <property type="protein sequence ID" value="KRH19973"/>
    <property type="gene ID" value="GLYMA_13G147400"/>
</dbReference>
<organism evidence="4">
    <name type="scientific">Glycine max</name>
    <name type="common">Soybean</name>
    <name type="synonym">Glycine hispida</name>
    <dbReference type="NCBI Taxonomy" id="3847"/>
    <lineage>
        <taxon>Eukaryota</taxon>
        <taxon>Viridiplantae</taxon>
        <taxon>Streptophyta</taxon>
        <taxon>Embryophyta</taxon>
        <taxon>Tracheophyta</taxon>
        <taxon>Spermatophyta</taxon>
        <taxon>Magnoliopsida</taxon>
        <taxon>eudicotyledons</taxon>
        <taxon>Gunneridae</taxon>
        <taxon>Pentapetalae</taxon>
        <taxon>rosids</taxon>
        <taxon>fabids</taxon>
        <taxon>Fabales</taxon>
        <taxon>Fabaceae</taxon>
        <taxon>Papilionoideae</taxon>
        <taxon>50 kb inversion clade</taxon>
        <taxon>NPAAA clade</taxon>
        <taxon>indigoferoid/millettioid clade</taxon>
        <taxon>Phaseoleae</taxon>
        <taxon>Glycine</taxon>
        <taxon>Glycine subgen. Soja</taxon>
    </lineage>
</organism>
<gene>
    <name evidence="4" type="primary">LOC100780138</name>
    <name evidence="3" type="ORF">GLYMA_13G147400</name>
</gene>
<evidence type="ECO:0000313" key="4">
    <source>
        <dbReference type="EnsemblPlants" id="KRH19973"/>
    </source>
</evidence>
<dbReference type="SMR" id="K7LZT9"/>
<reference evidence="3 4" key="1">
    <citation type="journal article" date="2010" name="Nature">
        <title>Genome sequence of the palaeopolyploid soybean.</title>
        <authorList>
            <person name="Schmutz J."/>
            <person name="Cannon S.B."/>
            <person name="Schlueter J."/>
            <person name="Ma J."/>
            <person name="Mitros T."/>
            <person name="Nelson W."/>
            <person name="Hyten D.L."/>
            <person name="Song Q."/>
            <person name="Thelen J.J."/>
            <person name="Cheng J."/>
            <person name="Xu D."/>
            <person name="Hellsten U."/>
            <person name="May G.D."/>
            <person name="Yu Y."/>
            <person name="Sakurai T."/>
            <person name="Umezawa T."/>
            <person name="Bhattacharyya M.K."/>
            <person name="Sandhu D."/>
            <person name="Valliyodan B."/>
            <person name="Lindquist E."/>
            <person name="Peto M."/>
            <person name="Grant D."/>
            <person name="Shu S."/>
            <person name="Goodstein D."/>
            <person name="Barry K."/>
            <person name="Futrell-Griggs M."/>
            <person name="Abernathy B."/>
            <person name="Du J."/>
            <person name="Tian Z."/>
            <person name="Zhu L."/>
            <person name="Gill N."/>
            <person name="Joshi T."/>
            <person name="Libault M."/>
            <person name="Sethuraman A."/>
            <person name="Zhang X.-C."/>
            <person name="Shinozaki K."/>
            <person name="Nguyen H.T."/>
            <person name="Wing R.A."/>
            <person name="Cregan P."/>
            <person name="Specht J."/>
            <person name="Grimwood J."/>
            <person name="Rokhsar D."/>
            <person name="Stacey G."/>
            <person name="Shoemaker R.C."/>
            <person name="Jackson S.A."/>
        </authorList>
    </citation>
    <scope>NUCLEOTIDE SEQUENCE [LARGE SCALE GENOMIC DNA]</scope>
    <source>
        <strain evidence="4">cv. Williams 82</strain>
        <tissue evidence="3">Callus</tissue>
    </source>
</reference>
<accession>K7LZT9</accession>
<protein>
    <submittedName>
        <fullName evidence="3 4">Uncharacterized protein</fullName>
    </submittedName>
</protein>
<feature type="signal peptide" evidence="2">
    <location>
        <begin position="1"/>
        <end position="23"/>
    </location>
</feature>
<sequence length="133" mass="15448">MEDQCSFLFTLFAPLWLRSLIFTSKVLDRRVQRKSHTKVELLSPILKPPAEEEKKPQKEEKPKSEEKKLLNKVFTKLLDKVLLELLDRVVKSLNVCNPDTLSLDAVKNPWRAQIKVQARQSVEGRTISPWRVA</sequence>
<evidence type="ECO:0000256" key="2">
    <source>
        <dbReference type="SAM" id="SignalP"/>
    </source>
</evidence>